<gene>
    <name evidence="4" type="ORF">FNK824_LOCUS33691</name>
    <name evidence="3" type="ORF">OTI717_LOCUS33472</name>
    <name evidence="2" type="ORF">RFH988_LOCUS3349</name>
</gene>
<dbReference type="EMBL" id="CAJNOO010000079">
    <property type="protein sequence ID" value="CAF0789468.1"/>
    <property type="molecule type" value="Genomic_DNA"/>
</dbReference>
<proteinExistence type="predicted"/>
<protein>
    <submittedName>
        <fullName evidence="2">Uncharacterized protein</fullName>
    </submittedName>
</protein>
<organism evidence="2 5">
    <name type="scientific">Rotaria sordida</name>
    <dbReference type="NCBI Taxonomy" id="392033"/>
    <lineage>
        <taxon>Eukaryota</taxon>
        <taxon>Metazoa</taxon>
        <taxon>Spiralia</taxon>
        <taxon>Gnathifera</taxon>
        <taxon>Rotifera</taxon>
        <taxon>Eurotatoria</taxon>
        <taxon>Bdelloidea</taxon>
        <taxon>Philodinida</taxon>
        <taxon>Philodinidae</taxon>
        <taxon>Rotaria</taxon>
    </lineage>
</organism>
<reference evidence="2" key="1">
    <citation type="submission" date="2021-02" db="EMBL/GenBank/DDBJ databases">
        <authorList>
            <person name="Nowell W R."/>
        </authorList>
    </citation>
    <scope>NUCLEOTIDE SEQUENCE</scope>
</reference>
<accession>A0A813S0H7</accession>
<dbReference type="AlphaFoldDB" id="A0A813S0H7"/>
<name>A0A813S0H7_9BILA</name>
<dbReference type="EMBL" id="CAJOAX010011071">
    <property type="protein sequence ID" value="CAF4086662.1"/>
    <property type="molecule type" value="Genomic_DNA"/>
</dbReference>
<dbReference type="Proteomes" id="UP000663874">
    <property type="component" value="Unassembled WGS sequence"/>
</dbReference>
<evidence type="ECO:0000256" key="1">
    <source>
        <dbReference type="SAM" id="MobiDB-lite"/>
    </source>
</evidence>
<evidence type="ECO:0000313" key="5">
    <source>
        <dbReference type="Proteomes" id="UP000663882"/>
    </source>
</evidence>
<dbReference type="OrthoDB" id="449340at2759"/>
<evidence type="ECO:0000313" key="3">
    <source>
        <dbReference type="EMBL" id="CAF4086662.1"/>
    </source>
</evidence>
<comment type="caution">
    <text evidence="2">The sequence shown here is derived from an EMBL/GenBank/DDBJ whole genome shotgun (WGS) entry which is preliminary data.</text>
</comment>
<evidence type="ECO:0000313" key="2">
    <source>
        <dbReference type="EMBL" id="CAF0789468.1"/>
    </source>
</evidence>
<evidence type="ECO:0000313" key="4">
    <source>
        <dbReference type="EMBL" id="CAF4151146.1"/>
    </source>
</evidence>
<dbReference type="Proteomes" id="UP000663823">
    <property type="component" value="Unassembled WGS sequence"/>
</dbReference>
<sequence length="270" mass="32316">MFYNLEDDDLCDELMNSAVRPYKLWFNDDNGYILQYDDLSFTWDNIPIDLRNKLNGRQKSLPKVKNITFGPRDTWWVSFQDDTARWSPRLPSHISKYLMKTVRLVLDPIDKDNYFIFKDNGNFIWQVNDDFDEDMKDNDENDDVCYIDPQSIRYTQTTIKDQFSNGHNIEDLCDDLEDGRTTVSDIPMINVVKTRSGNVWSLNNRRLWCFRHARNIDQIPVRIVDKRPSWFNRRIQQLKNPFYIRVRASSEETECQSELDDESDSDEYDW</sequence>
<dbReference type="Proteomes" id="UP000663882">
    <property type="component" value="Unassembled WGS sequence"/>
</dbReference>
<dbReference type="EMBL" id="CAJOBE010012553">
    <property type="protein sequence ID" value="CAF4151146.1"/>
    <property type="molecule type" value="Genomic_DNA"/>
</dbReference>
<feature type="region of interest" description="Disordered" evidence="1">
    <location>
        <begin position="251"/>
        <end position="270"/>
    </location>
</feature>